<comment type="similarity">
    <text evidence="2 6">Belongs to the transposase mutator family.</text>
</comment>
<evidence type="ECO:0000256" key="6">
    <source>
        <dbReference type="RuleBase" id="RU365089"/>
    </source>
</evidence>
<comment type="function">
    <text evidence="1 6">Required for the transposition of the insertion element.</text>
</comment>
<organism evidence="7 8">
    <name type="scientific">Falsiroseomonas stagni DSM 19981</name>
    <dbReference type="NCBI Taxonomy" id="1123062"/>
    <lineage>
        <taxon>Bacteria</taxon>
        <taxon>Pseudomonadati</taxon>
        <taxon>Pseudomonadota</taxon>
        <taxon>Alphaproteobacteria</taxon>
        <taxon>Acetobacterales</taxon>
        <taxon>Roseomonadaceae</taxon>
        <taxon>Falsiroseomonas</taxon>
    </lineage>
</organism>
<evidence type="ECO:0000313" key="8">
    <source>
        <dbReference type="Proteomes" id="UP000199473"/>
    </source>
</evidence>
<keyword evidence="3 6" id="KW-0815">Transposition</keyword>
<evidence type="ECO:0000256" key="5">
    <source>
        <dbReference type="ARBA" id="ARBA00023172"/>
    </source>
</evidence>
<name>A0A1I4FG30_9PROT</name>
<keyword evidence="8" id="KW-1185">Reference proteome</keyword>
<keyword evidence="6" id="KW-0814">Transposable element</keyword>
<keyword evidence="4 6" id="KW-0238">DNA-binding</keyword>
<dbReference type="EMBL" id="FOSQ01000033">
    <property type="protein sequence ID" value="SFL16935.1"/>
    <property type="molecule type" value="Genomic_DNA"/>
</dbReference>
<dbReference type="PANTHER" id="PTHR33217">
    <property type="entry name" value="TRANSPOSASE FOR INSERTION SEQUENCE ELEMENT IS1081"/>
    <property type="match status" value="1"/>
</dbReference>
<evidence type="ECO:0000256" key="2">
    <source>
        <dbReference type="ARBA" id="ARBA00010961"/>
    </source>
</evidence>
<evidence type="ECO:0000256" key="1">
    <source>
        <dbReference type="ARBA" id="ARBA00002190"/>
    </source>
</evidence>
<proteinExistence type="inferred from homology"/>
<dbReference type="GO" id="GO:0006313">
    <property type="term" value="P:DNA transposition"/>
    <property type="evidence" value="ECO:0007669"/>
    <property type="project" value="UniProtKB-UniRule"/>
</dbReference>
<reference evidence="7 8" key="1">
    <citation type="submission" date="2016-10" db="EMBL/GenBank/DDBJ databases">
        <authorList>
            <person name="de Groot N.N."/>
        </authorList>
    </citation>
    <scope>NUCLEOTIDE SEQUENCE [LARGE SCALE GENOMIC DNA]</scope>
    <source>
        <strain evidence="7 8">DSM 19981</strain>
    </source>
</reference>
<sequence length="95" mass="10393">MDAAEHDVLAYAESPREHRAKIYSTNRIRRLSGEIKRTTDVVGICPNEGAITRLIGADLLELSDDWANQRARFVTLATIGSMSDHTTVSPPAVTA</sequence>
<evidence type="ECO:0000256" key="4">
    <source>
        <dbReference type="ARBA" id="ARBA00023125"/>
    </source>
</evidence>
<dbReference type="Pfam" id="PF00872">
    <property type="entry name" value="Transposase_mut"/>
    <property type="match status" value="1"/>
</dbReference>
<dbReference type="InterPro" id="IPR001207">
    <property type="entry name" value="Transposase_mutator"/>
</dbReference>
<dbReference type="STRING" id="1123062.SAMN02745775_1332"/>
<dbReference type="GO" id="GO:0004803">
    <property type="term" value="F:transposase activity"/>
    <property type="evidence" value="ECO:0007669"/>
    <property type="project" value="UniProtKB-UniRule"/>
</dbReference>
<evidence type="ECO:0000256" key="3">
    <source>
        <dbReference type="ARBA" id="ARBA00022578"/>
    </source>
</evidence>
<gene>
    <name evidence="7" type="ORF">SAMN02745775_1332</name>
</gene>
<evidence type="ECO:0000313" key="7">
    <source>
        <dbReference type="EMBL" id="SFL16935.1"/>
    </source>
</evidence>
<dbReference type="GO" id="GO:0003677">
    <property type="term" value="F:DNA binding"/>
    <property type="evidence" value="ECO:0007669"/>
    <property type="project" value="UniProtKB-UniRule"/>
</dbReference>
<dbReference type="AlphaFoldDB" id="A0A1I4FG30"/>
<dbReference type="OrthoDB" id="165209at2"/>
<accession>A0A1I4FG30</accession>
<keyword evidence="5 6" id="KW-0233">DNA recombination</keyword>
<dbReference type="Proteomes" id="UP000199473">
    <property type="component" value="Unassembled WGS sequence"/>
</dbReference>
<protein>
    <recommendedName>
        <fullName evidence="6">Mutator family transposase</fullName>
    </recommendedName>
</protein>
<dbReference type="PANTHER" id="PTHR33217:SF7">
    <property type="entry name" value="TRANSPOSASE FOR INSERTION SEQUENCE ELEMENT IS1081"/>
    <property type="match status" value="1"/>
</dbReference>